<dbReference type="KEGG" id="iva:Isova_2489"/>
<dbReference type="InterPro" id="IPR036388">
    <property type="entry name" value="WH-like_DNA-bd_sf"/>
</dbReference>
<dbReference type="STRING" id="743718.Isova_2489"/>
<reference evidence="3 4" key="1">
    <citation type="submission" date="2011-05" db="EMBL/GenBank/DDBJ databases">
        <title>Complete sequence of Isoptericola variabilis 225.</title>
        <authorList>
            <consortium name="US DOE Joint Genome Institute"/>
            <person name="Lucas S."/>
            <person name="Han J."/>
            <person name="Lapidus A."/>
            <person name="Cheng J.-F."/>
            <person name="Goodwin L."/>
            <person name="Pitluck S."/>
            <person name="Peters L."/>
            <person name="Mikhailova N."/>
            <person name="Zeytun A."/>
            <person name="Han C."/>
            <person name="Tapia R."/>
            <person name="Land M."/>
            <person name="Hauser L."/>
            <person name="Kyrpides N."/>
            <person name="Ivanova N."/>
            <person name="Pagani I."/>
            <person name="Siebers A."/>
            <person name="Allgaier M."/>
            <person name="Thelen M."/>
            <person name="Hugenholtz P."/>
            <person name="Gladden J."/>
            <person name="Woyke T."/>
        </authorList>
    </citation>
    <scope>NUCLEOTIDE SEQUENCE [LARGE SCALE GENOMIC DNA]</scope>
    <source>
        <strain evidence="4">225</strain>
    </source>
</reference>
<dbReference type="GO" id="GO:0003700">
    <property type="term" value="F:DNA-binding transcription factor activity"/>
    <property type="evidence" value="ECO:0007669"/>
    <property type="project" value="InterPro"/>
</dbReference>
<dbReference type="eggNOG" id="COG0640">
    <property type="taxonomic scope" value="Bacteria"/>
</dbReference>
<name>F6FSN8_ISOV2</name>
<gene>
    <name evidence="3" type="ordered locus">Isova_2489</name>
</gene>
<accession>F6FSN8</accession>
<dbReference type="SMART" id="SM00418">
    <property type="entry name" value="HTH_ARSR"/>
    <property type="match status" value="1"/>
</dbReference>
<sequence>MSTDPDDRRPTEDQEQEPGRTTSSRPGLGGLGDALRESIRDAATESVSAGLSAGAAGLSKLDGLGERIRTNVEDALGTALGPTALRGLSHPLRVKILDLLTTHGSLTASRLGELLGESSGSTSYHLRQLAKHGFVREVEGKGTARERWWETVPGSFSVMPDPADDAGTRMAKDLVNAEFERSRQEKIWALLRRMNDRPGEHPEWERAATLSTINVWATPEQLERLVAAVHATLQEQTEALRNQKGAPGTRPVQIHFNAFPVVGAGDAEH</sequence>
<organism evidence="4">
    <name type="scientific">Isoptericola variabilis (strain 225)</name>
    <dbReference type="NCBI Taxonomy" id="743718"/>
    <lineage>
        <taxon>Bacteria</taxon>
        <taxon>Bacillati</taxon>
        <taxon>Actinomycetota</taxon>
        <taxon>Actinomycetes</taxon>
        <taxon>Micrococcales</taxon>
        <taxon>Promicromonosporaceae</taxon>
        <taxon>Isoptericola</taxon>
    </lineage>
</organism>
<dbReference type="Proteomes" id="UP000009236">
    <property type="component" value="Chromosome"/>
</dbReference>
<evidence type="ECO:0000313" key="3">
    <source>
        <dbReference type="EMBL" id="AEG45200.1"/>
    </source>
</evidence>
<evidence type="ECO:0000259" key="2">
    <source>
        <dbReference type="SMART" id="SM00418"/>
    </source>
</evidence>
<dbReference type="Gene3D" id="1.10.10.10">
    <property type="entry name" value="Winged helix-like DNA-binding domain superfamily/Winged helix DNA-binding domain"/>
    <property type="match status" value="1"/>
</dbReference>
<keyword evidence="4" id="KW-1185">Reference proteome</keyword>
<protein>
    <submittedName>
        <fullName evidence="3">Regulatory protein ArsR</fullName>
    </submittedName>
</protein>
<dbReference type="InterPro" id="IPR011991">
    <property type="entry name" value="ArsR-like_HTH"/>
</dbReference>
<dbReference type="CDD" id="cd00090">
    <property type="entry name" value="HTH_ARSR"/>
    <property type="match status" value="1"/>
</dbReference>
<evidence type="ECO:0000313" key="4">
    <source>
        <dbReference type="Proteomes" id="UP000009236"/>
    </source>
</evidence>
<dbReference type="AlphaFoldDB" id="F6FSN8"/>
<feature type="region of interest" description="Disordered" evidence="1">
    <location>
        <begin position="1"/>
        <end position="34"/>
    </location>
</feature>
<dbReference type="Pfam" id="PF12840">
    <property type="entry name" value="HTH_20"/>
    <property type="match status" value="1"/>
</dbReference>
<dbReference type="RefSeq" id="WP_013839591.1">
    <property type="nucleotide sequence ID" value="NC_015588.1"/>
</dbReference>
<proteinExistence type="predicted"/>
<dbReference type="InterPro" id="IPR001845">
    <property type="entry name" value="HTH_ArsR_DNA-bd_dom"/>
</dbReference>
<feature type="compositionally biased region" description="Basic and acidic residues" evidence="1">
    <location>
        <begin position="1"/>
        <end position="12"/>
    </location>
</feature>
<dbReference type="EMBL" id="CP002810">
    <property type="protein sequence ID" value="AEG45200.1"/>
    <property type="molecule type" value="Genomic_DNA"/>
</dbReference>
<dbReference type="InterPro" id="IPR036390">
    <property type="entry name" value="WH_DNA-bd_sf"/>
</dbReference>
<evidence type="ECO:0000256" key="1">
    <source>
        <dbReference type="SAM" id="MobiDB-lite"/>
    </source>
</evidence>
<dbReference type="SUPFAM" id="SSF46785">
    <property type="entry name" value="Winged helix' DNA-binding domain"/>
    <property type="match status" value="1"/>
</dbReference>
<dbReference type="HOGENOM" id="CLU_1033565_0_0_11"/>
<feature type="domain" description="HTH arsR-type" evidence="2">
    <location>
        <begin position="83"/>
        <end position="176"/>
    </location>
</feature>